<dbReference type="Pfam" id="PF01476">
    <property type="entry name" value="LysM"/>
    <property type="match status" value="1"/>
</dbReference>
<proteinExistence type="predicted"/>
<dbReference type="PROSITE" id="PS51782">
    <property type="entry name" value="LYSM"/>
    <property type="match status" value="1"/>
</dbReference>
<gene>
    <name evidence="2" type="ORF">GCM10023210_03520</name>
</gene>
<sequence>MINISISTYDVRKGDTLESVAAELGISSEELKRYHNSYCDLKELIGYDLKNVRSILIPSADKIAELKKNKTLVSRNNELPSKYLFENFYAKQYEVKEHFEKPDAENLIIDYTVSVNIREIKGRGFIAEVKSSGFKKNDETPDDKISQLSIASMESIYPVSFIIPAQGRINGFYDHKEIAKKFKDKRPDLEDFFVGEVSQIYFDKFQNCLKDENFLLNQFRSTMMYQVLFLKMDWLHKNKPWEEELYLIQNSFPVKCLLEAECDHENSEYIETTIHGNITDEYCLQELLKGVKFSECNDEPAVGEINFRYKTNKQTKHLLEAEFDIVLMNEGEIYNTYKLILIAKKEEKRIKKFSTLAE</sequence>
<accession>A0ABP9LX71</accession>
<evidence type="ECO:0000313" key="3">
    <source>
        <dbReference type="Proteomes" id="UP001500353"/>
    </source>
</evidence>
<dbReference type="InterPro" id="IPR018392">
    <property type="entry name" value="LysM"/>
</dbReference>
<evidence type="ECO:0000313" key="2">
    <source>
        <dbReference type="EMBL" id="GAA5084108.1"/>
    </source>
</evidence>
<protein>
    <recommendedName>
        <fullName evidence="1">LysM domain-containing protein</fullName>
    </recommendedName>
</protein>
<name>A0ABP9LX71_9FLAO</name>
<organism evidence="2 3">
    <name type="scientific">Chryseobacterium ginsengisoli</name>
    <dbReference type="NCBI Taxonomy" id="363853"/>
    <lineage>
        <taxon>Bacteria</taxon>
        <taxon>Pseudomonadati</taxon>
        <taxon>Bacteroidota</taxon>
        <taxon>Flavobacteriia</taxon>
        <taxon>Flavobacteriales</taxon>
        <taxon>Weeksellaceae</taxon>
        <taxon>Chryseobacterium group</taxon>
        <taxon>Chryseobacterium</taxon>
    </lineage>
</organism>
<dbReference type="Proteomes" id="UP001500353">
    <property type="component" value="Unassembled WGS sequence"/>
</dbReference>
<reference evidence="3" key="1">
    <citation type="journal article" date="2019" name="Int. J. Syst. Evol. Microbiol.">
        <title>The Global Catalogue of Microorganisms (GCM) 10K type strain sequencing project: providing services to taxonomists for standard genome sequencing and annotation.</title>
        <authorList>
            <consortium name="The Broad Institute Genomics Platform"/>
            <consortium name="The Broad Institute Genome Sequencing Center for Infectious Disease"/>
            <person name="Wu L."/>
            <person name="Ma J."/>
        </authorList>
    </citation>
    <scope>NUCLEOTIDE SEQUENCE [LARGE SCALE GENOMIC DNA]</scope>
    <source>
        <strain evidence="3">JCM 18019</strain>
    </source>
</reference>
<evidence type="ECO:0000259" key="1">
    <source>
        <dbReference type="PROSITE" id="PS51782"/>
    </source>
</evidence>
<comment type="caution">
    <text evidence="2">The sequence shown here is derived from an EMBL/GenBank/DDBJ whole genome shotgun (WGS) entry which is preliminary data.</text>
</comment>
<dbReference type="EMBL" id="BAABHX010000001">
    <property type="protein sequence ID" value="GAA5084108.1"/>
    <property type="molecule type" value="Genomic_DNA"/>
</dbReference>
<dbReference type="RefSeq" id="WP_345199916.1">
    <property type="nucleotide sequence ID" value="NZ_BAABHX010000001.1"/>
</dbReference>
<keyword evidence="3" id="KW-1185">Reference proteome</keyword>
<feature type="domain" description="LysM" evidence="1">
    <location>
        <begin position="7"/>
        <end position="57"/>
    </location>
</feature>